<comment type="caution">
    <text evidence="1">The sequence shown here is derived from an EMBL/GenBank/DDBJ whole genome shotgun (WGS) entry which is preliminary data.</text>
</comment>
<evidence type="ECO:0000313" key="1">
    <source>
        <dbReference type="EMBL" id="KAL0070590.1"/>
    </source>
</evidence>
<dbReference type="Proteomes" id="UP001437256">
    <property type="component" value="Unassembled WGS sequence"/>
</dbReference>
<gene>
    <name evidence="1" type="ORF">AAF712_002430</name>
</gene>
<protein>
    <recommendedName>
        <fullName evidence="3">Transmembrane protein</fullName>
    </recommendedName>
</protein>
<accession>A0ABR3A9E7</accession>
<sequence>MSNKTPGRRRLFTIITVFTAILFVQQLLRTSVVSFSRPSVISAHGPVTKISKTTVQIEGQWKHIRQSLGLPLLPDEIAVEDGGAGVTPSESVASPRFFRFKRLNAVEFAKTPKLRDREGTMEPPTELYFAQDALQEQRMSYEELRESFRLNVMKGKAEPELDLQARRRRGYKGQRP</sequence>
<evidence type="ECO:0000313" key="2">
    <source>
        <dbReference type="Proteomes" id="UP001437256"/>
    </source>
</evidence>
<keyword evidence="2" id="KW-1185">Reference proteome</keyword>
<name>A0ABR3A9E7_9AGAR</name>
<dbReference type="EMBL" id="JBBXMP010000006">
    <property type="protein sequence ID" value="KAL0070590.1"/>
    <property type="molecule type" value="Genomic_DNA"/>
</dbReference>
<proteinExistence type="predicted"/>
<reference evidence="1 2" key="1">
    <citation type="submission" date="2024-05" db="EMBL/GenBank/DDBJ databases">
        <title>A draft genome resource for the thread blight pathogen Marasmius tenuissimus strain MS-2.</title>
        <authorList>
            <person name="Yulfo-Soto G.E."/>
            <person name="Baruah I.K."/>
            <person name="Amoako-Attah I."/>
            <person name="Bukari Y."/>
            <person name="Meinhardt L.W."/>
            <person name="Bailey B.A."/>
            <person name="Cohen S.P."/>
        </authorList>
    </citation>
    <scope>NUCLEOTIDE SEQUENCE [LARGE SCALE GENOMIC DNA]</scope>
    <source>
        <strain evidence="1 2">MS-2</strain>
    </source>
</reference>
<organism evidence="1 2">
    <name type="scientific">Marasmius tenuissimus</name>
    <dbReference type="NCBI Taxonomy" id="585030"/>
    <lineage>
        <taxon>Eukaryota</taxon>
        <taxon>Fungi</taxon>
        <taxon>Dikarya</taxon>
        <taxon>Basidiomycota</taxon>
        <taxon>Agaricomycotina</taxon>
        <taxon>Agaricomycetes</taxon>
        <taxon>Agaricomycetidae</taxon>
        <taxon>Agaricales</taxon>
        <taxon>Marasmiineae</taxon>
        <taxon>Marasmiaceae</taxon>
        <taxon>Marasmius</taxon>
    </lineage>
</organism>
<evidence type="ECO:0008006" key="3">
    <source>
        <dbReference type="Google" id="ProtNLM"/>
    </source>
</evidence>